<evidence type="ECO:0000256" key="4">
    <source>
        <dbReference type="PROSITE-ProRule" id="PRU00834"/>
    </source>
</evidence>
<gene>
    <name evidence="7" type="ORF">TWF718_006404</name>
</gene>
<keyword evidence="1" id="KW-0479">Metal-binding</keyword>
<name>A0AAN8N9M3_9PEZI</name>
<dbReference type="GO" id="GO:0051087">
    <property type="term" value="F:protein-folding chaperone binding"/>
    <property type="evidence" value="ECO:0007669"/>
    <property type="project" value="TreeGrafter"/>
</dbReference>
<evidence type="ECO:0000313" key="8">
    <source>
        <dbReference type="Proteomes" id="UP001313282"/>
    </source>
</evidence>
<comment type="caution">
    <text evidence="7">The sequence shown here is derived from an EMBL/GenBank/DDBJ whole genome shotgun (WGS) entry which is preliminary data.</text>
</comment>
<feature type="compositionally biased region" description="Basic and acidic residues" evidence="5">
    <location>
        <begin position="196"/>
        <end position="205"/>
    </location>
</feature>
<evidence type="ECO:0000313" key="7">
    <source>
        <dbReference type="EMBL" id="KAK6348615.1"/>
    </source>
</evidence>
<feature type="domain" description="DNL-type" evidence="6">
    <location>
        <begin position="101"/>
        <end position="202"/>
    </location>
</feature>
<dbReference type="InterPro" id="IPR007853">
    <property type="entry name" value="Znf_DNL-typ"/>
</dbReference>
<evidence type="ECO:0000256" key="1">
    <source>
        <dbReference type="ARBA" id="ARBA00022723"/>
    </source>
</evidence>
<proteinExistence type="predicted"/>
<dbReference type="AlphaFoldDB" id="A0AAN8N9M3"/>
<dbReference type="GO" id="GO:0006457">
    <property type="term" value="P:protein folding"/>
    <property type="evidence" value="ECO:0007669"/>
    <property type="project" value="TreeGrafter"/>
</dbReference>
<evidence type="ECO:0000256" key="2">
    <source>
        <dbReference type="ARBA" id="ARBA00022771"/>
    </source>
</evidence>
<feature type="region of interest" description="Disordered" evidence="5">
    <location>
        <begin position="186"/>
        <end position="205"/>
    </location>
</feature>
<keyword evidence="8" id="KW-1185">Reference proteome</keyword>
<dbReference type="PANTHER" id="PTHR20922">
    <property type="entry name" value="DNL-TYPE ZINC FINGER PROTEIN"/>
    <property type="match status" value="1"/>
</dbReference>
<feature type="region of interest" description="Disordered" evidence="5">
    <location>
        <begin position="50"/>
        <end position="98"/>
    </location>
</feature>
<dbReference type="Proteomes" id="UP001313282">
    <property type="component" value="Unassembled WGS sequence"/>
</dbReference>
<evidence type="ECO:0000256" key="3">
    <source>
        <dbReference type="ARBA" id="ARBA00022833"/>
    </source>
</evidence>
<protein>
    <recommendedName>
        <fullName evidence="6">DNL-type domain-containing protein</fullName>
    </recommendedName>
</protein>
<organism evidence="7 8">
    <name type="scientific">Orbilia javanica</name>
    <dbReference type="NCBI Taxonomy" id="47235"/>
    <lineage>
        <taxon>Eukaryota</taxon>
        <taxon>Fungi</taxon>
        <taxon>Dikarya</taxon>
        <taxon>Ascomycota</taxon>
        <taxon>Pezizomycotina</taxon>
        <taxon>Orbiliomycetes</taxon>
        <taxon>Orbiliales</taxon>
        <taxon>Orbiliaceae</taxon>
        <taxon>Orbilia</taxon>
    </lineage>
</organism>
<sequence>MRTSTASRIARPLARLSSLQPLSKPTTPLSLPSAYIYHHRRPSRILPLFTRKYSTPSDSPSILPPPSSSSSSSSSSSATNTTSTPNSSPSSPSSTVSFPLAEKPSYELTFTCKKCSHRSSHKITKQAYHKGTVLIQCPGCEVRHLIADHLKIFRDQPTTIEDIMKEQGEKIKKGIKYRDGDIEILPEEDVEDVPELESKGDEEKR</sequence>
<keyword evidence="2 4" id="KW-0863">Zinc-finger</keyword>
<dbReference type="GO" id="GO:0008270">
    <property type="term" value="F:zinc ion binding"/>
    <property type="evidence" value="ECO:0007669"/>
    <property type="project" value="UniProtKB-KW"/>
</dbReference>
<reference evidence="7 8" key="1">
    <citation type="submission" date="2019-10" db="EMBL/GenBank/DDBJ databases">
        <authorList>
            <person name="Palmer J.M."/>
        </authorList>
    </citation>
    <scope>NUCLEOTIDE SEQUENCE [LARGE SCALE GENOMIC DNA]</scope>
    <source>
        <strain evidence="7 8">TWF718</strain>
    </source>
</reference>
<dbReference type="GO" id="GO:0030150">
    <property type="term" value="P:protein import into mitochondrial matrix"/>
    <property type="evidence" value="ECO:0007669"/>
    <property type="project" value="TreeGrafter"/>
</dbReference>
<accession>A0AAN8N9M3</accession>
<feature type="compositionally biased region" description="Acidic residues" evidence="5">
    <location>
        <begin position="186"/>
        <end position="195"/>
    </location>
</feature>
<dbReference type="PANTHER" id="PTHR20922:SF13">
    <property type="entry name" value="DNL-TYPE ZINC FINGER PROTEIN"/>
    <property type="match status" value="1"/>
</dbReference>
<evidence type="ECO:0000256" key="5">
    <source>
        <dbReference type="SAM" id="MobiDB-lite"/>
    </source>
</evidence>
<dbReference type="PROSITE" id="PS51501">
    <property type="entry name" value="ZF_DNL"/>
    <property type="match status" value="1"/>
</dbReference>
<dbReference type="InterPro" id="IPR024158">
    <property type="entry name" value="Mt_import_TIM15"/>
</dbReference>
<evidence type="ECO:0000259" key="6">
    <source>
        <dbReference type="PROSITE" id="PS51501"/>
    </source>
</evidence>
<keyword evidence="3" id="KW-0862">Zinc</keyword>
<dbReference type="GO" id="GO:0050821">
    <property type="term" value="P:protein stabilization"/>
    <property type="evidence" value="ECO:0007669"/>
    <property type="project" value="TreeGrafter"/>
</dbReference>
<dbReference type="EMBL" id="JAVHNR010000003">
    <property type="protein sequence ID" value="KAK6348615.1"/>
    <property type="molecule type" value="Genomic_DNA"/>
</dbReference>
<dbReference type="GO" id="GO:0005739">
    <property type="term" value="C:mitochondrion"/>
    <property type="evidence" value="ECO:0007669"/>
    <property type="project" value="TreeGrafter"/>
</dbReference>
<feature type="compositionally biased region" description="Low complexity" evidence="5">
    <location>
        <begin position="68"/>
        <end position="97"/>
    </location>
</feature>
<dbReference type="Pfam" id="PF05180">
    <property type="entry name" value="zf-DNL"/>
    <property type="match status" value="1"/>
</dbReference>